<evidence type="ECO:0000313" key="2">
    <source>
        <dbReference type="EMBL" id="SBV95290.1"/>
    </source>
</evidence>
<sequence length="110" mass="11961">MAFPMLAGFYGRVPRTPDAGVDQVPVESIWSAARGGKRYCRWGSIKKHRIPRHQKFSATVGVDGTDKLVPYLNNEAENTSGKYRPAHTPSGFFAGANPKGLKHRVPGAPA</sequence>
<dbReference type="AlphaFoldDB" id="A0A212J779"/>
<dbReference type="EMBL" id="FLUP01000001">
    <property type="protein sequence ID" value="SBV95290.1"/>
    <property type="molecule type" value="Genomic_DNA"/>
</dbReference>
<accession>A0A212J779</accession>
<feature type="compositionally biased region" description="Basic residues" evidence="1">
    <location>
        <begin position="100"/>
        <end position="110"/>
    </location>
</feature>
<reference evidence="2" key="1">
    <citation type="submission" date="2016-04" db="EMBL/GenBank/DDBJ databases">
        <authorList>
            <person name="Evans L.H."/>
            <person name="Alamgir A."/>
            <person name="Owens N."/>
            <person name="Weber N.D."/>
            <person name="Virtaneva K."/>
            <person name="Barbian K."/>
            <person name="Babar A."/>
            <person name="Rosenke K."/>
        </authorList>
    </citation>
    <scope>NUCLEOTIDE SEQUENCE</scope>
    <source>
        <strain evidence="2">92-2</strain>
    </source>
</reference>
<gene>
    <name evidence="2" type="ORF">KM92DES2_10643</name>
</gene>
<organism evidence="2">
    <name type="scientific">uncultured Desulfovibrio sp</name>
    <dbReference type="NCBI Taxonomy" id="167968"/>
    <lineage>
        <taxon>Bacteria</taxon>
        <taxon>Pseudomonadati</taxon>
        <taxon>Thermodesulfobacteriota</taxon>
        <taxon>Desulfovibrionia</taxon>
        <taxon>Desulfovibrionales</taxon>
        <taxon>Desulfovibrionaceae</taxon>
        <taxon>Desulfovibrio</taxon>
        <taxon>environmental samples</taxon>
    </lineage>
</organism>
<evidence type="ECO:0000256" key="1">
    <source>
        <dbReference type="SAM" id="MobiDB-lite"/>
    </source>
</evidence>
<proteinExistence type="predicted"/>
<feature type="region of interest" description="Disordered" evidence="1">
    <location>
        <begin position="77"/>
        <end position="110"/>
    </location>
</feature>
<name>A0A212J779_9BACT</name>
<protein>
    <submittedName>
        <fullName evidence="2">Uncharacterized protein</fullName>
    </submittedName>
</protein>